<reference evidence="2 3" key="1">
    <citation type="journal article" date="2016" name="Nat. Commun.">
        <title>Thousands of microbial genomes shed light on interconnected biogeochemical processes in an aquifer system.</title>
        <authorList>
            <person name="Anantharaman K."/>
            <person name="Brown C.T."/>
            <person name="Hug L.A."/>
            <person name="Sharon I."/>
            <person name="Castelle C.J."/>
            <person name="Probst A.J."/>
            <person name="Thomas B.C."/>
            <person name="Singh A."/>
            <person name="Wilkins M.J."/>
            <person name="Karaoz U."/>
            <person name="Brodie E.L."/>
            <person name="Williams K.H."/>
            <person name="Hubbard S.S."/>
            <person name="Banfield J.F."/>
        </authorList>
    </citation>
    <scope>NUCLEOTIDE SEQUENCE [LARGE SCALE GENOMIC DNA]</scope>
</reference>
<dbReference type="EMBL" id="MHVI01000008">
    <property type="protein sequence ID" value="OHA92401.1"/>
    <property type="molecule type" value="Genomic_DNA"/>
</dbReference>
<evidence type="ECO:0000313" key="3">
    <source>
        <dbReference type="Proteomes" id="UP000177746"/>
    </source>
</evidence>
<keyword evidence="1" id="KW-1133">Transmembrane helix</keyword>
<dbReference type="AlphaFoldDB" id="A0A1G2T6Z2"/>
<organism evidence="2 3">
    <name type="scientific">Candidatus Zambryskibacteria bacterium RIFCSPHIGHO2_01_FULL_46_30</name>
    <dbReference type="NCBI Taxonomy" id="1802739"/>
    <lineage>
        <taxon>Bacteria</taxon>
        <taxon>Candidatus Zambryskiibacteriota</taxon>
    </lineage>
</organism>
<keyword evidence="1" id="KW-0812">Transmembrane</keyword>
<dbReference type="Proteomes" id="UP000177746">
    <property type="component" value="Unassembled WGS sequence"/>
</dbReference>
<evidence type="ECO:0000256" key="1">
    <source>
        <dbReference type="SAM" id="Phobius"/>
    </source>
</evidence>
<feature type="transmembrane region" description="Helical" evidence="1">
    <location>
        <begin position="37"/>
        <end position="56"/>
    </location>
</feature>
<accession>A0A1G2T6Z2</accession>
<evidence type="ECO:0008006" key="4">
    <source>
        <dbReference type="Google" id="ProtNLM"/>
    </source>
</evidence>
<proteinExistence type="predicted"/>
<protein>
    <recommendedName>
        <fullName evidence="4">DUF378 domain-containing protein</fullName>
    </recommendedName>
</protein>
<gene>
    <name evidence="2" type="ORF">A2665_01470</name>
</gene>
<keyword evidence="1" id="KW-0472">Membrane</keyword>
<comment type="caution">
    <text evidence="2">The sequence shown here is derived from an EMBL/GenBank/DDBJ whole genome shotgun (WGS) entry which is preliminary data.</text>
</comment>
<evidence type="ECO:0000313" key="2">
    <source>
        <dbReference type="EMBL" id="OHA92401.1"/>
    </source>
</evidence>
<name>A0A1G2T6Z2_9BACT</name>
<sequence>MKYHKIALLLLIIGGLNMLSAAIFGWDFRFLILYPGYVYVFKGVGILFGVAALYELSHWSKVSKL</sequence>